<dbReference type="SUPFAM" id="SSF46689">
    <property type="entry name" value="Homeodomain-like"/>
    <property type="match status" value="1"/>
</dbReference>
<feature type="domain" description="HTH myb-type" evidence="6">
    <location>
        <begin position="187"/>
        <end position="247"/>
    </location>
</feature>
<dbReference type="InterPro" id="IPR025756">
    <property type="entry name" value="Myb_CC_LHEQLE"/>
</dbReference>
<dbReference type="PANTHER" id="PTHR31499">
    <property type="entry name" value="MYB FAMILY TRANSCRIPTION FACTOR PHL11"/>
    <property type="match status" value="1"/>
</dbReference>
<dbReference type="Pfam" id="PF14379">
    <property type="entry name" value="Myb_CC_LHEQLE"/>
    <property type="match status" value="1"/>
</dbReference>
<proteinExistence type="predicted"/>
<reference evidence="7 8" key="1">
    <citation type="journal article" date="2024" name="Plant Biotechnol. J.">
        <title>Dendrobium thyrsiflorum genome and its molecular insights into genes involved in important horticultural traits.</title>
        <authorList>
            <person name="Chen B."/>
            <person name="Wang J.Y."/>
            <person name="Zheng P.J."/>
            <person name="Li K.L."/>
            <person name="Liang Y.M."/>
            <person name="Chen X.F."/>
            <person name="Zhang C."/>
            <person name="Zhao X."/>
            <person name="He X."/>
            <person name="Zhang G.Q."/>
            <person name="Liu Z.J."/>
            <person name="Xu Q."/>
        </authorList>
    </citation>
    <scope>NUCLEOTIDE SEQUENCE [LARGE SCALE GENOMIC DNA]</scope>
    <source>
        <strain evidence="7">GZMU011</strain>
    </source>
</reference>
<dbReference type="Gene3D" id="1.10.10.60">
    <property type="entry name" value="Homeodomain-like"/>
    <property type="match status" value="1"/>
</dbReference>
<evidence type="ECO:0000256" key="2">
    <source>
        <dbReference type="ARBA" id="ARBA00023125"/>
    </source>
</evidence>
<sequence length="410" mass="46396">MEREFKSNHVSQLDTYTSSVGVVKPSSDIGFTSDLPEERQKSNVLLRSQSANCVIMPPSTSYTYAGGYLPSSDKFSQEFNENSWCPASLEDILDYPDNVTAASNQIQSNCAMSACSIKQNELSDLTELMNDYCLELFNESDDNNVQPKVDQPSSNASLHQQNTYPSISSSMELVGSASWLSPSTMASATKPRMRWTPELHDKFVEAVNHLGGSERATPKSVLKFMQVDGLTIYHIKSHLQKYRTTRVRPGLSEGAVENNNNSSIQNPSFSLKCGDITEALRLQVELQKRLHEQLEVQRKLQLQIEEQGKYLQIMFEKQKDGFDKLKAPFPSERLSEPTENETSEKDQKETESVHQMNEIFLEVEDIHKLTNHQSNPPDDIRPYPASESDQSPPEKRKRGEDEDRCSKRLC</sequence>
<name>A0ABD0UTD9_DENTH</name>
<dbReference type="GO" id="GO:0003677">
    <property type="term" value="F:DNA binding"/>
    <property type="evidence" value="ECO:0007669"/>
    <property type="project" value="UniProtKB-KW"/>
</dbReference>
<accession>A0ABD0UTD9</accession>
<protein>
    <recommendedName>
        <fullName evidence="6">HTH myb-type domain-containing protein</fullName>
    </recommendedName>
</protein>
<dbReference type="InterPro" id="IPR001005">
    <property type="entry name" value="SANT/Myb"/>
</dbReference>
<dbReference type="AlphaFoldDB" id="A0ABD0UTD9"/>
<keyword evidence="1" id="KW-0805">Transcription regulation</keyword>
<dbReference type="InterPro" id="IPR017930">
    <property type="entry name" value="Myb_dom"/>
</dbReference>
<feature type="compositionally biased region" description="Basic and acidic residues" evidence="5">
    <location>
        <begin position="342"/>
        <end position="352"/>
    </location>
</feature>
<keyword evidence="4" id="KW-0539">Nucleus</keyword>
<evidence type="ECO:0000313" key="8">
    <source>
        <dbReference type="Proteomes" id="UP001552299"/>
    </source>
</evidence>
<feature type="region of interest" description="Disordered" evidence="5">
    <location>
        <begin position="324"/>
        <end position="410"/>
    </location>
</feature>
<evidence type="ECO:0000259" key="6">
    <source>
        <dbReference type="PROSITE" id="PS51294"/>
    </source>
</evidence>
<dbReference type="Pfam" id="PF00249">
    <property type="entry name" value="Myb_DNA-binding"/>
    <property type="match status" value="1"/>
</dbReference>
<evidence type="ECO:0000256" key="5">
    <source>
        <dbReference type="SAM" id="MobiDB-lite"/>
    </source>
</evidence>
<keyword evidence="2" id="KW-0238">DNA-binding</keyword>
<feature type="compositionally biased region" description="Basic and acidic residues" evidence="5">
    <location>
        <begin position="392"/>
        <end position="410"/>
    </location>
</feature>
<dbReference type="EMBL" id="JANQDX010000013">
    <property type="protein sequence ID" value="KAL0913641.1"/>
    <property type="molecule type" value="Genomic_DNA"/>
</dbReference>
<evidence type="ECO:0000256" key="3">
    <source>
        <dbReference type="ARBA" id="ARBA00023163"/>
    </source>
</evidence>
<dbReference type="Proteomes" id="UP001552299">
    <property type="component" value="Unassembled WGS sequence"/>
</dbReference>
<dbReference type="InterPro" id="IPR009057">
    <property type="entry name" value="Homeodomain-like_sf"/>
</dbReference>
<keyword evidence="3" id="KW-0804">Transcription</keyword>
<keyword evidence="8" id="KW-1185">Reference proteome</keyword>
<dbReference type="FunFam" id="1.10.10.60:FF:000002">
    <property type="entry name" value="Myb family transcription factor"/>
    <property type="match status" value="1"/>
</dbReference>
<gene>
    <name evidence="7" type="ORF">M5K25_017119</name>
</gene>
<dbReference type="PANTHER" id="PTHR31499:SF80">
    <property type="entry name" value="HTH MYB-TYPE DOMAIN-CONTAINING PROTEIN"/>
    <property type="match status" value="1"/>
</dbReference>
<dbReference type="NCBIfam" id="TIGR01557">
    <property type="entry name" value="myb_SHAQKYF"/>
    <property type="match status" value="1"/>
</dbReference>
<evidence type="ECO:0000313" key="7">
    <source>
        <dbReference type="EMBL" id="KAL0913641.1"/>
    </source>
</evidence>
<evidence type="ECO:0000256" key="4">
    <source>
        <dbReference type="ARBA" id="ARBA00023242"/>
    </source>
</evidence>
<dbReference type="InterPro" id="IPR006447">
    <property type="entry name" value="Myb_dom_plants"/>
</dbReference>
<evidence type="ECO:0000256" key="1">
    <source>
        <dbReference type="ARBA" id="ARBA00023015"/>
    </source>
</evidence>
<dbReference type="InterPro" id="IPR046955">
    <property type="entry name" value="PHR1-like"/>
</dbReference>
<dbReference type="PROSITE" id="PS51294">
    <property type="entry name" value="HTH_MYB"/>
    <property type="match status" value="1"/>
</dbReference>
<organism evidence="7 8">
    <name type="scientific">Dendrobium thyrsiflorum</name>
    <name type="common">Pinecone-like raceme dendrobium</name>
    <name type="synonym">Orchid</name>
    <dbReference type="NCBI Taxonomy" id="117978"/>
    <lineage>
        <taxon>Eukaryota</taxon>
        <taxon>Viridiplantae</taxon>
        <taxon>Streptophyta</taxon>
        <taxon>Embryophyta</taxon>
        <taxon>Tracheophyta</taxon>
        <taxon>Spermatophyta</taxon>
        <taxon>Magnoliopsida</taxon>
        <taxon>Liliopsida</taxon>
        <taxon>Asparagales</taxon>
        <taxon>Orchidaceae</taxon>
        <taxon>Epidendroideae</taxon>
        <taxon>Malaxideae</taxon>
        <taxon>Dendrobiinae</taxon>
        <taxon>Dendrobium</taxon>
    </lineage>
</organism>
<comment type="caution">
    <text evidence="7">The sequence shown here is derived from an EMBL/GenBank/DDBJ whole genome shotgun (WGS) entry which is preliminary data.</text>
</comment>